<reference evidence="1" key="2">
    <citation type="submission" date="2020-09" db="EMBL/GenBank/DDBJ databases">
        <authorList>
            <person name="Sun Q."/>
            <person name="Zhou Y."/>
        </authorList>
    </citation>
    <scope>NUCLEOTIDE SEQUENCE</scope>
    <source>
        <strain evidence="1">CGMCC 1.15758</strain>
    </source>
</reference>
<name>A0A8J2Z2Z3_9GAMM</name>
<dbReference type="AlphaFoldDB" id="A0A8J2Z2Z3"/>
<evidence type="ECO:0000313" key="1">
    <source>
        <dbReference type="EMBL" id="GGF91496.1"/>
    </source>
</evidence>
<dbReference type="Proteomes" id="UP000636949">
    <property type="component" value="Unassembled WGS sequence"/>
</dbReference>
<keyword evidence="2" id="KW-1185">Reference proteome</keyword>
<comment type="caution">
    <text evidence="1">The sequence shown here is derived from an EMBL/GenBank/DDBJ whole genome shotgun (WGS) entry which is preliminary data.</text>
</comment>
<dbReference type="RefSeq" id="WP_117001733.1">
    <property type="nucleotide sequence ID" value="NZ_BMJS01000004.1"/>
</dbReference>
<protein>
    <submittedName>
        <fullName evidence="1">Uncharacterized protein</fullName>
    </submittedName>
</protein>
<evidence type="ECO:0000313" key="2">
    <source>
        <dbReference type="Proteomes" id="UP000636949"/>
    </source>
</evidence>
<proteinExistence type="predicted"/>
<organism evidence="1 2">
    <name type="scientific">Cysteiniphilum litorale</name>
    <dbReference type="NCBI Taxonomy" id="2056700"/>
    <lineage>
        <taxon>Bacteria</taxon>
        <taxon>Pseudomonadati</taxon>
        <taxon>Pseudomonadota</taxon>
        <taxon>Gammaproteobacteria</taxon>
        <taxon>Thiotrichales</taxon>
        <taxon>Fastidiosibacteraceae</taxon>
        <taxon>Cysteiniphilum</taxon>
    </lineage>
</organism>
<dbReference type="EMBL" id="BMJS01000004">
    <property type="protein sequence ID" value="GGF91496.1"/>
    <property type="molecule type" value="Genomic_DNA"/>
</dbReference>
<gene>
    <name evidence="1" type="ORF">GCM10010995_05900</name>
</gene>
<accession>A0A8J2Z2Z3</accession>
<reference evidence="1" key="1">
    <citation type="journal article" date="2014" name="Int. J. Syst. Evol. Microbiol.">
        <title>Complete genome sequence of Corynebacterium casei LMG S-19264T (=DSM 44701T), isolated from a smear-ripened cheese.</title>
        <authorList>
            <consortium name="US DOE Joint Genome Institute (JGI-PGF)"/>
            <person name="Walter F."/>
            <person name="Albersmeier A."/>
            <person name="Kalinowski J."/>
            <person name="Ruckert C."/>
        </authorList>
    </citation>
    <scope>NUCLEOTIDE SEQUENCE</scope>
    <source>
        <strain evidence="1">CGMCC 1.15758</strain>
    </source>
</reference>
<sequence>MINFSYPQSDDIIKAIIDSGLYKDEIHIDHTDSINAKNLIKVIFNDRINPLKSEGVGLLEILKNISYLYTYDYNNALEMYQKITNEKLFALILTALSDIGLIDFYRFTHEFLMSYRSMFESITIINKSHDAISRFNYLNSLFLYSAKKSESSSPINASIEWLYVKRIMFITDSIHEGYTYEN</sequence>